<dbReference type="InterPro" id="IPR032791">
    <property type="entry name" value="YhfZ_C"/>
</dbReference>
<evidence type="ECO:0000313" key="4">
    <source>
        <dbReference type="Proteomes" id="UP000196877"/>
    </source>
</evidence>
<evidence type="ECO:0000313" key="3">
    <source>
        <dbReference type="EMBL" id="ASB87465.1"/>
    </source>
</evidence>
<sequence length="309" mass="34463">MMWEKFYSKNGLAAKNIAKELLGLKTGEKIPRISDYCDQLSIGRGTVQSALNLLADMKAIQLEARGHLGTYLVSKDNNLLLEIAGIAPLIGSMPLPYSRKYEGLATGIVEGFESAGKTVNLIYMRGGVNRIEAVRTKRSDFAIVSKLTADDAIAEYPNLKVFKRFGPGSYVNAHKIFLADSQEDAVRGAVKVGVDLESLDQKRLTMAEFESKNAEFINVNYMQLFDMLNSKQIDAAVWNADDERMIQTFRAVDFCSPKAKKMSEDTTEAVIMIDGGREQEITEKWSMVGVKQILDIQKIVEKGEKIPRY</sequence>
<reference evidence="3 4" key="1">
    <citation type="submission" date="2017-06" db="EMBL/GenBank/DDBJ databases">
        <title>Genome sequence of Bacillus sonorensis strain SRCM101395.</title>
        <authorList>
            <person name="Cho S.H."/>
        </authorList>
    </citation>
    <scope>NUCLEOTIDE SEQUENCE [LARGE SCALE GENOMIC DNA]</scope>
    <source>
        <strain evidence="3 4">SRCM101395</strain>
    </source>
</reference>
<dbReference type="SUPFAM" id="SSF53850">
    <property type="entry name" value="Periplasmic binding protein-like II"/>
    <property type="match status" value="1"/>
</dbReference>
<dbReference type="InterPro" id="IPR036388">
    <property type="entry name" value="WH-like_DNA-bd_sf"/>
</dbReference>
<feature type="domain" description="YhfZ helix-turn-helix" evidence="1">
    <location>
        <begin position="25"/>
        <end position="72"/>
    </location>
</feature>
<dbReference type="Pfam" id="PF14502">
    <property type="entry name" value="HTH_41"/>
    <property type="match status" value="1"/>
</dbReference>
<dbReference type="Pfam" id="PF14503">
    <property type="entry name" value="YhfZ_C"/>
    <property type="match status" value="1"/>
</dbReference>
<evidence type="ECO:0000259" key="1">
    <source>
        <dbReference type="Pfam" id="PF14502"/>
    </source>
</evidence>
<evidence type="ECO:0000259" key="2">
    <source>
        <dbReference type="Pfam" id="PF14503"/>
    </source>
</evidence>
<keyword evidence="4" id="KW-1185">Reference proteome</keyword>
<dbReference type="RefSeq" id="WP_254726463.1">
    <property type="nucleotide sequence ID" value="NZ_CABJEH010000007.1"/>
</dbReference>
<evidence type="ECO:0008006" key="5">
    <source>
        <dbReference type="Google" id="ProtNLM"/>
    </source>
</evidence>
<dbReference type="InterPro" id="IPR041444">
    <property type="entry name" value="HTH_41"/>
</dbReference>
<protein>
    <recommendedName>
        <fullName evidence="5">Transcriptional regulator</fullName>
    </recommendedName>
</protein>
<dbReference type="Gene3D" id="1.10.10.10">
    <property type="entry name" value="Winged helix-like DNA-binding domain superfamily/Winged helix DNA-binding domain"/>
    <property type="match status" value="1"/>
</dbReference>
<name>A0ABN5ADU7_9BACI</name>
<dbReference type="GeneID" id="92851853"/>
<feature type="domain" description="Uncharacterised protein YhfZ C-terminal" evidence="2">
    <location>
        <begin position="76"/>
        <end position="309"/>
    </location>
</feature>
<accession>A0ABN5ADU7</accession>
<organism evidence="3 4">
    <name type="scientific">Bacillus sonorensis</name>
    <dbReference type="NCBI Taxonomy" id="119858"/>
    <lineage>
        <taxon>Bacteria</taxon>
        <taxon>Bacillati</taxon>
        <taxon>Bacillota</taxon>
        <taxon>Bacilli</taxon>
        <taxon>Bacillales</taxon>
        <taxon>Bacillaceae</taxon>
        <taxon>Bacillus</taxon>
    </lineage>
</organism>
<gene>
    <name evidence="3" type="ORF">S101395_00911</name>
</gene>
<dbReference type="Proteomes" id="UP000196877">
    <property type="component" value="Chromosome"/>
</dbReference>
<dbReference type="NCBIfam" id="NF041241">
    <property type="entry name" value="YhfZ_full"/>
    <property type="match status" value="1"/>
</dbReference>
<proteinExistence type="predicted"/>
<dbReference type="Gene3D" id="3.40.190.10">
    <property type="entry name" value="Periplasmic binding protein-like II"/>
    <property type="match status" value="2"/>
</dbReference>
<dbReference type="EMBL" id="CP021920">
    <property type="protein sequence ID" value="ASB87465.1"/>
    <property type="molecule type" value="Genomic_DNA"/>
</dbReference>